<gene>
    <name evidence="3" type="ORF">BC343_03900</name>
</gene>
<evidence type="ECO:0000313" key="3">
    <source>
        <dbReference type="EMBL" id="OOQ62196.1"/>
    </source>
</evidence>
<dbReference type="EMBL" id="MBTF01000001">
    <property type="protein sequence ID" value="OOQ62196.1"/>
    <property type="molecule type" value="Genomic_DNA"/>
</dbReference>
<dbReference type="Proteomes" id="UP000189739">
    <property type="component" value="Unassembled WGS sequence"/>
</dbReference>
<dbReference type="OrthoDB" id="1826980at2"/>
<evidence type="ECO:0000256" key="1">
    <source>
        <dbReference type="SAM" id="MobiDB-lite"/>
    </source>
</evidence>
<name>A0A1S9PMM5_9SPHI</name>
<dbReference type="AlphaFoldDB" id="A0A1S9PMM5"/>
<feature type="region of interest" description="Disordered" evidence="1">
    <location>
        <begin position="277"/>
        <end position="340"/>
    </location>
</feature>
<dbReference type="STRING" id="1792845.BC343_03900"/>
<reference evidence="3 4" key="1">
    <citation type="submission" date="2016-07" db="EMBL/GenBank/DDBJ databases">
        <title>Genomic analysis of zinc-resistant bacterium Mucilaginibacter pedocola TBZ30.</title>
        <authorList>
            <person name="Huang J."/>
            <person name="Tang J."/>
        </authorList>
    </citation>
    <scope>NUCLEOTIDE SEQUENCE [LARGE SCALE GENOMIC DNA]</scope>
    <source>
        <strain evidence="3 4">TBZ30</strain>
    </source>
</reference>
<protein>
    <recommendedName>
        <fullName evidence="2">MobA/VirD2-like nuclease domain-containing protein</fullName>
    </recommendedName>
</protein>
<evidence type="ECO:0000259" key="2">
    <source>
        <dbReference type="Pfam" id="PF03432"/>
    </source>
</evidence>
<comment type="caution">
    <text evidence="3">The sequence shown here is derived from an EMBL/GenBank/DDBJ whole genome shotgun (WGS) entry which is preliminary data.</text>
</comment>
<dbReference type="InterPro" id="IPR005094">
    <property type="entry name" value="Endonuclease_MobA/VirD2"/>
</dbReference>
<dbReference type="Pfam" id="PF03432">
    <property type="entry name" value="Relaxase"/>
    <property type="match status" value="1"/>
</dbReference>
<sequence>MVIRGGTRGNGRQLSEYLLTMAENENIQILEVAGRRNAEEQYLHQTIHSMDLMSELTKSEKGMYHAQINPAYGEDKNIDWFKAADMLGTELGLEHQRRVIVLHEKKGRTHAHVVWERYDYETGTMKSDSFSRLAQDRARQNMEVAFGHKQTPRRNQHKPELKASLTQLWNQTGTGAQFITACKNNDYMIAQGSGRNPFIVVDLNGHSFDLTRQLKGVRLKDVRQRLRNETLITEKEAIVIMRNKKSERDAGGREKQKAQFNATMKDVAKNIRHEFSASGAEATKEKQPASIPSEKPIATQFAENRQETELQRMRRALAEQRKSDAQKQHDRSRDKGMDYG</sequence>
<feature type="domain" description="MobA/VirD2-like nuclease" evidence="2">
    <location>
        <begin position="41"/>
        <end position="146"/>
    </location>
</feature>
<feature type="compositionally biased region" description="Basic and acidic residues" evidence="1">
    <location>
        <begin position="304"/>
        <end position="340"/>
    </location>
</feature>
<proteinExistence type="predicted"/>
<keyword evidence="4" id="KW-1185">Reference proteome</keyword>
<organism evidence="3 4">
    <name type="scientific">Mucilaginibacter pedocola</name>
    <dbReference type="NCBI Taxonomy" id="1792845"/>
    <lineage>
        <taxon>Bacteria</taxon>
        <taxon>Pseudomonadati</taxon>
        <taxon>Bacteroidota</taxon>
        <taxon>Sphingobacteriia</taxon>
        <taxon>Sphingobacteriales</taxon>
        <taxon>Sphingobacteriaceae</taxon>
        <taxon>Mucilaginibacter</taxon>
    </lineage>
</organism>
<accession>A0A1S9PMM5</accession>
<evidence type="ECO:0000313" key="4">
    <source>
        <dbReference type="Proteomes" id="UP000189739"/>
    </source>
</evidence>